<evidence type="ECO:0000313" key="1">
    <source>
        <dbReference type="EMBL" id="ACM14135.1"/>
    </source>
</evidence>
<protein>
    <submittedName>
        <fullName evidence="1">Uncharacterized protein</fullName>
    </submittedName>
</protein>
<evidence type="ECO:0000313" key="2">
    <source>
        <dbReference type="Proteomes" id="UP000000441"/>
    </source>
</evidence>
<dbReference type="Proteomes" id="UP000000441">
    <property type="component" value="Chromosome"/>
</dbReference>
<accession>B9IVZ8</accession>
<organism evidence="1 2">
    <name type="scientific">Bacillus cereus (strain Q1)</name>
    <dbReference type="NCBI Taxonomy" id="361100"/>
    <lineage>
        <taxon>Bacteria</taxon>
        <taxon>Bacillati</taxon>
        <taxon>Bacillota</taxon>
        <taxon>Bacilli</taxon>
        <taxon>Bacillales</taxon>
        <taxon>Bacillaceae</taxon>
        <taxon>Bacillus</taxon>
        <taxon>Bacillus cereus group</taxon>
    </lineage>
</organism>
<proteinExistence type="predicted"/>
<reference evidence="1 2" key="1">
    <citation type="journal article" date="2009" name="J. Bacteriol.">
        <title>Complete genome sequence of the extremophilic Bacillus cereus strain Q1 with industrial applications.</title>
        <authorList>
            <person name="Xiong Z."/>
            <person name="Jiang Y."/>
            <person name="Qi D."/>
            <person name="Lu H."/>
            <person name="Yang F."/>
            <person name="Yang J."/>
            <person name="Chen L."/>
            <person name="Sun L."/>
            <person name="Xu X."/>
            <person name="Xue Y."/>
            <person name="Zhu Y."/>
            <person name="Jin Q."/>
        </authorList>
    </citation>
    <scope>NUCLEOTIDE SEQUENCE [LARGE SCALE GENOMIC DNA]</scope>
    <source>
        <strain evidence="1 2">Q1</strain>
    </source>
</reference>
<dbReference type="HOGENOM" id="CLU_3076637_0_0_9"/>
<sequence>MIPYESGVRGIKEEGKKGLMYRAQMSSLCENENWSCGTGSYWSIVYILFTKK</sequence>
<dbReference type="AlphaFoldDB" id="B9IVZ8"/>
<dbReference type="EMBL" id="CP000227">
    <property type="protein sequence ID" value="ACM14135.1"/>
    <property type="molecule type" value="Genomic_DNA"/>
</dbReference>
<name>B9IVZ8_BACCQ</name>
<gene>
    <name evidence="1" type="ordered locus">BCQ_3707</name>
</gene>
<dbReference type="KEGG" id="bcq:BCQ_3707"/>